<keyword evidence="2" id="KW-1185">Reference proteome</keyword>
<reference evidence="3" key="2">
    <citation type="submission" date="2025-08" db="UniProtKB">
        <authorList>
            <consortium name="RefSeq"/>
        </authorList>
    </citation>
    <scope>IDENTIFICATION</scope>
    <source>
        <tissue evidence="3">Young leaves</tissue>
    </source>
</reference>
<dbReference type="OrthoDB" id="1426886at2759"/>
<dbReference type="Pfam" id="PF07816">
    <property type="entry name" value="DUF1645"/>
    <property type="match status" value="1"/>
</dbReference>
<name>A0A8B8KW66_ABRPR</name>
<dbReference type="RefSeq" id="XP_027348142.1">
    <property type="nucleotide sequence ID" value="XM_027492341.1"/>
</dbReference>
<feature type="region of interest" description="Disordered" evidence="1">
    <location>
        <begin position="17"/>
        <end position="46"/>
    </location>
</feature>
<dbReference type="InterPro" id="IPR012442">
    <property type="entry name" value="DUF1645_plant"/>
</dbReference>
<evidence type="ECO:0000313" key="2">
    <source>
        <dbReference type="Proteomes" id="UP000694853"/>
    </source>
</evidence>
<protein>
    <submittedName>
        <fullName evidence="3">Uncharacterized protein LOC113859616</fullName>
    </submittedName>
</protein>
<accession>A0A8B8KW66</accession>
<feature type="compositionally biased region" description="Basic and acidic residues" evidence="1">
    <location>
        <begin position="28"/>
        <end position="37"/>
    </location>
</feature>
<dbReference type="KEGG" id="aprc:113859616"/>
<evidence type="ECO:0000256" key="1">
    <source>
        <dbReference type="SAM" id="MobiDB-lite"/>
    </source>
</evidence>
<dbReference type="Proteomes" id="UP000694853">
    <property type="component" value="Unplaced"/>
</dbReference>
<gene>
    <name evidence="3" type="primary">LOC113859616</name>
</gene>
<evidence type="ECO:0000313" key="3">
    <source>
        <dbReference type="RefSeq" id="XP_027348142.1"/>
    </source>
</evidence>
<proteinExistence type="predicted"/>
<reference evidence="2" key="1">
    <citation type="journal article" date="2019" name="Toxins">
        <title>Detection of Abrin-Like and Prepropulchellin-Like Toxin Genes and Transcripts Using Whole Genome Sequencing and Full-Length Transcript Sequencing of Abrus precatorius.</title>
        <authorList>
            <person name="Hovde B.T."/>
            <person name="Daligault H.E."/>
            <person name="Hanschen E.R."/>
            <person name="Kunde Y.A."/>
            <person name="Johnson M.B."/>
            <person name="Starkenburg S.R."/>
            <person name="Johnson S.L."/>
        </authorList>
    </citation>
    <scope>NUCLEOTIDE SEQUENCE [LARGE SCALE GENOMIC DNA]</scope>
</reference>
<sequence>MKALSILPMPHSFLKSNDVAPIPAKPSPDFDEKHETNCDNGEESDENQEFTFASINLQGTLVFADEIFDNGQIRPTYHAFDQSLIFTASHDNETMPLRPPLKKVFVKQVNSFSSNSKVHYKETLQETMVVEVDALSNKCKKSNSTGFSKKWRFRKNLNLRSNSDGKDAFVSLNPSLVMPMRSIKAKEENVALNNKKHEKSEKCKTLSAHEKLYVSNRKRRESTKKKSCLPYKKELIGFFANMNGFSRNLHPF</sequence>
<organism evidence="2 3">
    <name type="scientific">Abrus precatorius</name>
    <name type="common">Indian licorice</name>
    <name type="synonym">Glycine abrus</name>
    <dbReference type="NCBI Taxonomy" id="3816"/>
    <lineage>
        <taxon>Eukaryota</taxon>
        <taxon>Viridiplantae</taxon>
        <taxon>Streptophyta</taxon>
        <taxon>Embryophyta</taxon>
        <taxon>Tracheophyta</taxon>
        <taxon>Spermatophyta</taxon>
        <taxon>Magnoliopsida</taxon>
        <taxon>eudicotyledons</taxon>
        <taxon>Gunneridae</taxon>
        <taxon>Pentapetalae</taxon>
        <taxon>rosids</taxon>
        <taxon>fabids</taxon>
        <taxon>Fabales</taxon>
        <taxon>Fabaceae</taxon>
        <taxon>Papilionoideae</taxon>
        <taxon>50 kb inversion clade</taxon>
        <taxon>NPAAA clade</taxon>
        <taxon>indigoferoid/millettioid clade</taxon>
        <taxon>Abreae</taxon>
        <taxon>Abrus</taxon>
    </lineage>
</organism>
<dbReference type="PANTHER" id="PTHR33095:SF114">
    <property type="entry name" value="DUF1645 FAMILY PROTEIN"/>
    <property type="match status" value="1"/>
</dbReference>
<dbReference type="GeneID" id="113859616"/>
<dbReference type="AlphaFoldDB" id="A0A8B8KW66"/>
<dbReference type="PANTHER" id="PTHR33095">
    <property type="entry name" value="OS07G0619500 PROTEIN"/>
    <property type="match status" value="1"/>
</dbReference>